<comment type="caution">
    <text evidence="1">The sequence shown here is derived from an EMBL/GenBank/DDBJ whole genome shotgun (WGS) entry which is preliminary data.</text>
</comment>
<accession>A0ABP0J5Z3</accession>
<name>A0ABP0J5Z3_9DINO</name>
<organism evidence="1 3">
    <name type="scientific">Durusdinium trenchii</name>
    <dbReference type="NCBI Taxonomy" id="1381693"/>
    <lineage>
        <taxon>Eukaryota</taxon>
        <taxon>Sar</taxon>
        <taxon>Alveolata</taxon>
        <taxon>Dinophyceae</taxon>
        <taxon>Suessiales</taxon>
        <taxon>Symbiodiniaceae</taxon>
        <taxon>Durusdinium</taxon>
    </lineage>
</organism>
<gene>
    <name evidence="1" type="ORF">CCMP2556_LOCUS9791</name>
    <name evidence="2" type="ORF">CCMP2556_LOCUS9792</name>
</gene>
<keyword evidence="3" id="KW-1185">Reference proteome</keyword>
<evidence type="ECO:0000313" key="1">
    <source>
        <dbReference type="EMBL" id="CAK9009742.1"/>
    </source>
</evidence>
<protein>
    <submittedName>
        <fullName evidence="1">Uncharacterized protein</fullName>
    </submittedName>
</protein>
<evidence type="ECO:0000313" key="2">
    <source>
        <dbReference type="EMBL" id="CAK9009744.1"/>
    </source>
</evidence>
<dbReference type="Proteomes" id="UP001642484">
    <property type="component" value="Unassembled WGS sequence"/>
</dbReference>
<feature type="non-terminal residue" evidence="1">
    <location>
        <position position="1"/>
    </location>
</feature>
<dbReference type="EMBL" id="CAXAMN010004513">
    <property type="protein sequence ID" value="CAK9009744.1"/>
    <property type="molecule type" value="Genomic_DNA"/>
</dbReference>
<sequence>RVEDKLDAVKIQSELIMIRMKEAPSQKHVPLQFAAWICMQEGTVADNIFASSQLLADRCTRTNISWLPESSYIVPAASKDMVPSSADTRSMSAFQESAQYLASSEVPEQILSSLLAKVDIPAEAVLGLINLSPYDAWLEWTAHYWPKSHPGVRIPSLSLSKSLHIIEYCQRSIALKLMEEWKRGNHMMGSKVPKYQPECPSLEEVNLKKYPLQVAKIETLPGKSGWAKYKISLPQSFRMLHYSDVLYGPNWRELISDFDKRFEGNLVPDSLSVSAAPESLPETESNLPPWQEPTSIQELTDMYQIENKYAGRTPGTTLYLVQAEARNGDAREIVEGQRFKLFMAAHTTLEIPINEFQLGHSSSKWQSAAKVAAMKRESKSGELRSF</sequence>
<reference evidence="1 3" key="1">
    <citation type="submission" date="2024-02" db="EMBL/GenBank/DDBJ databases">
        <authorList>
            <person name="Chen Y."/>
            <person name="Shah S."/>
            <person name="Dougan E. K."/>
            <person name="Thang M."/>
            <person name="Chan C."/>
        </authorList>
    </citation>
    <scope>NUCLEOTIDE SEQUENCE [LARGE SCALE GENOMIC DNA]</scope>
</reference>
<proteinExistence type="predicted"/>
<dbReference type="EMBL" id="CAXAMN010004512">
    <property type="protein sequence ID" value="CAK9009742.1"/>
    <property type="molecule type" value="Genomic_DNA"/>
</dbReference>
<evidence type="ECO:0000313" key="3">
    <source>
        <dbReference type="Proteomes" id="UP001642484"/>
    </source>
</evidence>